<organism evidence="2">
    <name type="scientific">Pseudomonas fluorescens (strain SBW25)</name>
    <dbReference type="NCBI Taxonomy" id="216595"/>
    <lineage>
        <taxon>Bacteria</taxon>
        <taxon>Pseudomonadati</taxon>
        <taxon>Pseudomonadota</taxon>
        <taxon>Gammaproteobacteria</taxon>
        <taxon>Pseudomonadales</taxon>
        <taxon>Pseudomonadaceae</taxon>
        <taxon>Pseudomonas</taxon>
    </lineage>
</organism>
<dbReference type="AlphaFoldDB" id="A0A0G4E4B9"/>
<evidence type="ECO:0000313" key="2">
    <source>
        <dbReference type="EMBL" id="CEK42086.1"/>
    </source>
</evidence>
<dbReference type="PROSITE" id="PS51257">
    <property type="entry name" value="PROKAR_LIPOPROTEIN"/>
    <property type="match status" value="1"/>
</dbReference>
<evidence type="ECO:0000256" key="1">
    <source>
        <dbReference type="SAM" id="SignalP"/>
    </source>
</evidence>
<protein>
    <recommendedName>
        <fullName evidence="3">Lipoprotein</fullName>
    </recommendedName>
</protein>
<gene>
    <name evidence="2" type="ORF">PQBR57_0133</name>
</gene>
<sequence length="94" mass="9968">MKYLCTLILISLAGAACAAAPTQLRVEPFAGDKSAHRVENTTITQNVDGTTTVNTILVYEDGTKENCTIVMKAATAPGNRLMVTPKSRTCTPVP</sequence>
<feature type="chain" id="PRO_5005186795" description="Lipoprotein" evidence="1">
    <location>
        <begin position="19"/>
        <end position="94"/>
    </location>
</feature>
<feature type="signal peptide" evidence="1">
    <location>
        <begin position="1"/>
        <end position="18"/>
    </location>
</feature>
<geneLocation type="plasmid" evidence="2">
    <name>pQBR57</name>
</geneLocation>
<accession>A0A0G4E4B9</accession>
<keyword evidence="2" id="KW-0614">Plasmid</keyword>
<reference evidence="2" key="2">
    <citation type="submission" date="2015-06" db="EMBL/GenBank/DDBJ databases">
        <title>Environmentally co-occuring mercury resistance plasmids are genetically and phenotypically diverse and confer variable context-dependent fitness effects.</title>
        <authorList>
            <person name="Hall J.P.J."/>
            <person name="Harrison E."/>
            <person name="Lilley A.K."/>
            <person name="Paterson S."/>
            <person name="Spiers A.J."/>
            <person name="Brockhurst M.A."/>
        </authorList>
    </citation>
    <scope>NUCLEOTIDE SEQUENCE [LARGE SCALE GENOMIC DNA]</scope>
    <source>
        <strain evidence="2">SBW25</strain>
        <plasmid evidence="2">pQBR57</plasmid>
    </source>
</reference>
<evidence type="ECO:0008006" key="3">
    <source>
        <dbReference type="Google" id="ProtNLM"/>
    </source>
</evidence>
<dbReference type="EMBL" id="LN713926">
    <property type="protein sequence ID" value="CEK42086.1"/>
    <property type="molecule type" value="Genomic_DNA"/>
</dbReference>
<reference evidence="2" key="1">
    <citation type="submission" date="2014-12" db="EMBL/GenBank/DDBJ databases">
        <authorList>
            <person name="Hall J."/>
        </authorList>
    </citation>
    <scope>NUCLEOTIDE SEQUENCE [LARGE SCALE GENOMIC DNA]</scope>
    <source>
        <strain evidence="2">SBW25</strain>
        <plasmid evidence="2">pQBR57</plasmid>
    </source>
</reference>
<keyword evidence="1" id="KW-0732">Signal</keyword>
<name>A0A0G4E4B9_PSEFS</name>
<proteinExistence type="predicted"/>
<dbReference type="RefSeq" id="WP_192963290.1">
    <property type="nucleotide sequence ID" value="NZ_LN713926.1"/>
</dbReference>